<dbReference type="RefSeq" id="WP_160963843.1">
    <property type="nucleotide sequence ID" value="NZ_WVUD01000059.1"/>
</dbReference>
<proteinExistence type="predicted"/>
<protein>
    <submittedName>
        <fullName evidence="1">Uncharacterized protein</fullName>
    </submittedName>
</protein>
<evidence type="ECO:0000313" key="2">
    <source>
        <dbReference type="Proteomes" id="UP000482487"/>
    </source>
</evidence>
<accession>A0A7C9ITZ3</accession>
<sequence length="94" mass="10579">MLLEIMGNFPYFPFGHFLFCALVLGNNSVQGQEVSFKKNNPRYQPVVFCFYLKLIPESRVNTKQPPAEAGGFKACGLKVQLHHGEPSDLFTTPM</sequence>
<name>A0A7C9ITZ3_9BACT</name>
<dbReference type="EMBL" id="WVUD01000059">
    <property type="protein sequence ID" value="MYL85147.1"/>
    <property type="molecule type" value="Genomic_DNA"/>
</dbReference>
<evidence type="ECO:0000313" key="1">
    <source>
        <dbReference type="EMBL" id="MYL85147.1"/>
    </source>
</evidence>
<reference evidence="1 2" key="1">
    <citation type="submission" date="2020-01" db="EMBL/GenBank/DDBJ databases">
        <title>Genome sequence of Desulfovibrio aerotolerans DSM 16695(T).</title>
        <authorList>
            <person name="Karnachuk O."/>
            <person name="Avakyan M."/>
            <person name="Mardanov A."/>
            <person name="Kadnikov V."/>
            <person name="Ravin N."/>
        </authorList>
    </citation>
    <scope>NUCLEOTIDE SEQUENCE [LARGE SCALE GENOMIC DNA]</scope>
    <source>
        <strain evidence="1 2">DSM 16695</strain>
    </source>
</reference>
<comment type="caution">
    <text evidence="1">The sequence shown here is derived from an EMBL/GenBank/DDBJ whole genome shotgun (WGS) entry which is preliminary data.</text>
</comment>
<dbReference type="Proteomes" id="UP000482487">
    <property type="component" value="Unassembled WGS sequence"/>
</dbReference>
<keyword evidence="2" id="KW-1185">Reference proteome</keyword>
<gene>
    <name evidence="1" type="ORF">GTA51_18745</name>
</gene>
<organism evidence="1 2">
    <name type="scientific">Solidesulfovibrio aerotolerans</name>
    <dbReference type="NCBI Taxonomy" id="295255"/>
    <lineage>
        <taxon>Bacteria</taxon>
        <taxon>Pseudomonadati</taxon>
        <taxon>Thermodesulfobacteriota</taxon>
        <taxon>Desulfovibrionia</taxon>
        <taxon>Desulfovibrionales</taxon>
        <taxon>Desulfovibrionaceae</taxon>
        <taxon>Solidesulfovibrio</taxon>
    </lineage>
</organism>
<dbReference type="AlphaFoldDB" id="A0A7C9ITZ3"/>